<feature type="coiled-coil region" evidence="1">
    <location>
        <begin position="117"/>
        <end position="144"/>
    </location>
</feature>
<evidence type="ECO:0008006" key="4">
    <source>
        <dbReference type="Google" id="ProtNLM"/>
    </source>
</evidence>
<protein>
    <recommendedName>
        <fullName evidence="4">Secreted protein</fullName>
    </recommendedName>
</protein>
<keyword evidence="3" id="KW-1185">Reference proteome</keyword>
<keyword evidence="1" id="KW-0175">Coiled coil</keyword>
<evidence type="ECO:0000313" key="3">
    <source>
        <dbReference type="Proteomes" id="UP000069940"/>
    </source>
</evidence>
<organism evidence="2 3">
    <name type="scientific">Aedes albopictus</name>
    <name type="common">Asian tiger mosquito</name>
    <name type="synonym">Stegomyia albopicta</name>
    <dbReference type="NCBI Taxonomy" id="7160"/>
    <lineage>
        <taxon>Eukaryota</taxon>
        <taxon>Metazoa</taxon>
        <taxon>Ecdysozoa</taxon>
        <taxon>Arthropoda</taxon>
        <taxon>Hexapoda</taxon>
        <taxon>Insecta</taxon>
        <taxon>Pterygota</taxon>
        <taxon>Neoptera</taxon>
        <taxon>Endopterygota</taxon>
        <taxon>Diptera</taxon>
        <taxon>Nematocera</taxon>
        <taxon>Culicoidea</taxon>
        <taxon>Culicidae</taxon>
        <taxon>Culicinae</taxon>
        <taxon>Aedini</taxon>
        <taxon>Aedes</taxon>
        <taxon>Stegomyia</taxon>
    </lineage>
</organism>
<dbReference type="EnsemblMetazoa" id="AALFPA23_014964.R21686">
    <property type="protein sequence ID" value="AALFPA23_014964.P21686"/>
    <property type="gene ID" value="AALFPA23_014964"/>
</dbReference>
<dbReference type="Proteomes" id="UP000069940">
    <property type="component" value="Unassembled WGS sequence"/>
</dbReference>
<reference evidence="2" key="2">
    <citation type="submission" date="2025-05" db="UniProtKB">
        <authorList>
            <consortium name="EnsemblMetazoa"/>
        </authorList>
    </citation>
    <scope>IDENTIFICATION</scope>
    <source>
        <strain evidence="2">Foshan</strain>
    </source>
</reference>
<evidence type="ECO:0000313" key="2">
    <source>
        <dbReference type="EnsemblMetazoa" id="AALFPA23_014964.P21686"/>
    </source>
</evidence>
<dbReference type="GeneID" id="115264985"/>
<accession>A0ABM1Z4B5</accession>
<dbReference type="RefSeq" id="XP_029725026.1">
    <property type="nucleotide sequence ID" value="XM_029869166.2"/>
</dbReference>
<proteinExistence type="predicted"/>
<sequence>MSSNTQIGALKLCKRSFFLQSGTVPSQTGMRHELGSEVADVILECMSSQCQAWMGVDRKLQGPSVYCLDPEQLKHNIHEHILQLGQQAEDRLERRRRRKAKKKDISEELEFVKFECRQKIEIARDEERKRMEALLEEAKFELAEKFQLMKKELGEDYCRGRREMAQFMCRNLRNQVRGLLVQIAQRYRVELDHEVDTRVSKEFRRIADQLDEIVQDAVNHQKAIDEEAMRKMCYRYEELLRNVRHREACSQLTTLAQQICSQWIELSKQKMNPDISCQTSFVIPEPTTTDAGSDMTSAESEGFEGPNSLLELDEIFVIESCFMHPGPSPVYSYASSSFEEDVPESSTTLEAFTFEGNVYAQPKYFQKVYEQLFPTPMLTWEPRTAEEEPRLSMDSLLPINSDFTRNVVNQILNNADLQEEDVSEVQLTSIDLDVEPSALYEPSECDDSLLSSSETTVSGLFALEKSESAINILANGIVLKYVRATEKDFQQ</sequence>
<name>A0ABM1Z4B5_AEDAL</name>
<evidence type="ECO:0000256" key="1">
    <source>
        <dbReference type="SAM" id="Coils"/>
    </source>
</evidence>
<reference evidence="3" key="1">
    <citation type="journal article" date="2015" name="Proc. Natl. Acad. Sci. U.S.A.">
        <title>Genome sequence of the Asian Tiger mosquito, Aedes albopictus, reveals insights into its biology, genetics, and evolution.</title>
        <authorList>
            <person name="Chen X.G."/>
            <person name="Jiang X."/>
            <person name="Gu J."/>
            <person name="Xu M."/>
            <person name="Wu Y."/>
            <person name="Deng Y."/>
            <person name="Zhang C."/>
            <person name="Bonizzoni M."/>
            <person name="Dermauw W."/>
            <person name="Vontas J."/>
            <person name="Armbruster P."/>
            <person name="Huang X."/>
            <person name="Yang Y."/>
            <person name="Zhang H."/>
            <person name="He W."/>
            <person name="Peng H."/>
            <person name="Liu Y."/>
            <person name="Wu K."/>
            <person name="Chen J."/>
            <person name="Lirakis M."/>
            <person name="Topalis P."/>
            <person name="Van Leeuwen T."/>
            <person name="Hall A.B."/>
            <person name="Jiang X."/>
            <person name="Thorpe C."/>
            <person name="Mueller R.L."/>
            <person name="Sun C."/>
            <person name="Waterhouse R.M."/>
            <person name="Yan G."/>
            <person name="Tu Z.J."/>
            <person name="Fang X."/>
            <person name="James A.A."/>
        </authorList>
    </citation>
    <scope>NUCLEOTIDE SEQUENCE [LARGE SCALE GENOMIC DNA]</scope>
    <source>
        <strain evidence="3">Foshan</strain>
    </source>
</reference>